<evidence type="ECO:0000313" key="7">
    <source>
        <dbReference type="EMBL" id="MBM3331655.1"/>
    </source>
</evidence>
<evidence type="ECO:0000256" key="5">
    <source>
        <dbReference type="RuleBase" id="RU003870"/>
    </source>
</evidence>
<protein>
    <recommendedName>
        <fullName evidence="3 5">50S ribosomal protein L6</fullName>
    </recommendedName>
</protein>
<dbReference type="EMBL" id="VGIR01000039">
    <property type="protein sequence ID" value="MBM3331655.1"/>
    <property type="molecule type" value="Genomic_DNA"/>
</dbReference>
<name>A0A937XDE1_UNCW3</name>
<reference evidence="7" key="1">
    <citation type="submission" date="2019-03" db="EMBL/GenBank/DDBJ databases">
        <title>Lake Tanganyika Metagenome-Assembled Genomes (MAGs).</title>
        <authorList>
            <person name="Tran P."/>
        </authorList>
    </citation>
    <scope>NUCLEOTIDE SEQUENCE</scope>
    <source>
        <strain evidence="7">K_DeepCast_150m_m2_040</strain>
    </source>
</reference>
<organism evidence="7 8">
    <name type="scientific">candidate division WOR-3 bacterium</name>
    <dbReference type="NCBI Taxonomy" id="2052148"/>
    <lineage>
        <taxon>Bacteria</taxon>
        <taxon>Bacteria division WOR-3</taxon>
    </lineage>
</organism>
<evidence type="ECO:0000256" key="4">
    <source>
        <dbReference type="RuleBase" id="RU003869"/>
    </source>
</evidence>
<evidence type="ECO:0000256" key="1">
    <source>
        <dbReference type="ARBA" id="ARBA00022980"/>
    </source>
</evidence>
<dbReference type="GO" id="GO:0019843">
    <property type="term" value="F:rRNA binding"/>
    <property type="evidence" value="ECO:0007669"/>
    <property type="project" value="UniProtKB-KW"/>
</dbReference>
<dbReference type="GO" id="GO:0022625">
    <property type="term" value="C:cytosolic large ribosomal subunit"/>
    <property type="evidence" value="ECO:0007669"/>
    <property type="project" value="TreeGrafter"/>
</dbReference>
<dbReference type="Gene3D" id="3.90.930.12">
    <property type="entry name" value="Ribosomal protein L6, alpha-beta domain"/>
    <property type="match status" value="2"/>
</dbReference>
<dbReference type="GO" id="GO:0002181">
    <property type="term" value="P:cytoplasmic translation"/>
    <property type="evidence" value="ECO:0007669"/>
    <property type="project" value="TreeGrafter"/>
</dbReference>
<comment type="similarity">
    <text evidence="4">Belongs to the universal ribosomal protein uL6 family.</text>
</comment>
<evidence type="ECO:0000256" key="3">
    <source>
        <dbReference type="ARBA" id="ARBA00035454"/>
    </source>
</evidence>
<dbReference type="SUPFAM" id="SSF56053">
    <property type="entry name" value="Ribosomal protein L6"/>
    <property type="match status" value="2"/>
</dbReference>
<dbReference type="Proteomes" id="UP000779900">
    <property type="component" value="Unassembled WGS sequence"/>
</dbReference>
<evidence type="ECO:0000256" key="2">
    <source>
        <dbReference type="ARBA" id="ARBA00023274"/>
    </source>
</evidence>
<dbReference type="InterPro" id="IPR019906">
    <property type="entry name" value="Ribosomal_uL6_bac-type"/>
</dbReference>
<keyword evidence="2 4" id="KW-0687">Ribonucleoprotein</keyword>
<feature type="domain" description="Large ribosomal subunit protein uL6 alpha-beta" evidence="6">
    <location>
        <begin position="10"/>
        <end position="79"/>
    </location>
</feature>
<keyword evidence="1 4" id="KW-0689">Ribosomal protein</keyword>
<evidence type="ECO:0000313" key="8">
    <source>
        <dbReference type="Proteomes" id="UP000779900"/>
    </source>
</evidence>
<sequence length="190" mass="20144">MAKSYRSLAIPAGVEVKVQPGQVAVKGKLGALVVNVLPGLTVKVADGQVVVDCEPSVPRVHVGSLRAHIGNAFVGVTQGYQKVLELRGMGYKAQKTKEGVQVSCGFSHPVDFSAPAGVTMDVSQVPDPDDTKLQMFEIVVRGSDRHVVGQLAAVIHGTKPPDVYRGKGIRYKGQHVRKKQGKRAAGTQTA</sequence>
<keyword evidence="5" id="KW-0694">RNA-binding</keyword>
<feature type="domain" description="Large ribosomal subunit protein uL6 alpha-beta" evidence="6">
    <location>
        <begin position="88"/>
        <end position="171"/>
    </location>
</feature>
<dbReference type="Pfam" id="PF00347">
    <property type="entry name" value="Ribosomal_L6"/>
    <property type="match status" value="2"/>
</dbReference>
<dbReference type="PIRSF" id="PIRSF002162">
    <property type="entry name" value="Ribosomal_L6"/>
    <property type="match status" value="1"/>
</dbReference>
<comment type="caution">
    <text evidence="7">The sequence shown here is derived from an EMBL/GenBank/DDBJ whole genome shotgun (WGS) entry which is preliminary data.</text>
</comment>
<comment type="function">
    <text evidence="5">This protein binds to the 23S rRNA, and is important in its secondary structure. It is located near the subunit interface in the base of the L7/L12 stalk, and near the tRNA binding site of the peptidyltransferase center.</text>
</comment>
<proteinExistence type="inferred from homology"/>
<accession>A0A937XDE1</accession>
<dbReference type="PANTHER" id="PTHR11655">
    <property type="entry name" value="60S/50S RIBOSOMAL PROTEIN L6/L9"/>
    <property type="match status" value="1"/>
</dbReference>
<dbReference type="AlphaFoldDB" id="A0A937XDE1"/>
<gene>
    <name evidence="7" type="primary">rplF</name>
    <name evidence="7" type="ORF">FJY68_07385</name>
</gene>
<evidence type="ECO:0000259" key="6">
    <source>
        <dbReference type="Pfam" id="PF00347"/>
    </source>
</evidence>
<keyword evidence="5" id="KW-0699">rRNA-binding</keyword>
<dbReference type="InterPro" id="IPR020040">
    <property type="entry name" value="Ribosomal_uL6_a/b-dom"/>
</dbReference>
<dbReference type="GO" id="GO:0003735">
    <property type="term" value="F:structural constituent of ribosome"/>
    <property type="evidence" value="ECO:0007669"/>
    <property type="project" value="InterPro"/>
</dbReference>
<dbReference type="PRINTS" id="PR00059">
    <property type="entry name" value="RIBOSOMALL6"/>
</dbReference>
<dbReference type="InterPro" id="IPR000702">
    <property type="entry name" value="Ribosomal_uL6-like"/>
</dbReference>
<dbReference type="InterPro" id="IPR036789">
    <property type="entry name" value="Ribosomal_uL6-like_a/b-dom_sf"/>
</dbReference>
<dbReference type="PANTHER" id="PTHR11655:SF14">
    <property type="entry name" value="LARGE RIBOSOMAL SUBUNIT PROTEIN UL6M"/>
    <property type="match status" value="1"/>
</dbReference>